<dbReference type="GO" id="GO:0000287">
    <property type="term" value="F:magnesium ion binding"/>
    <property type="evidence" value="ECO:0007669"/>
    <property type="project" value="TreeGrafter"/>
</dbReference>
<accession>A0A1I4NK03</accession>
<dbReference type="SFLD" id="SFLDG01142">
    <property type="entry name" value="C2.B.2:_Mannosyl-3-phosphoglyc"/>
    <property type="match status" value="1"/>
</dbReference>
<evidence type="ECO:0000313" key="5">
    <source>
        <dbReference type="Proteomes" id="UP000198519"/>
    </source>
</evidence>
<dbReference type="NCBIfam" id="TIGR01486">
    <property type="entry name" value="HAD-SF-IIB-MPGP"/>
    <property type="match status" value="1"/>
</dbReference>
<dbReference type="SUPFAM" id="SSF56784">
    <property type="entry name" value="HAD-like"/>
    <property type="match status" value="1"/>
</dbReference>
<dbReference type="Gene3D" id="3.40.50.1000">
    <property type="entry name" value="HAD superfamily/HAD-like"/>
    <property type="match status" value="1"/>
</dbReference>
<dbReference type="STRING" id="488535.SAMN04487963_1456"/>
<evidence type="ECO:0000256" key="3">
    <source>
        <dbReference type="ARBA" id="ARBA00022842"/>
    </source>
</evidence>
<sequence>MSKPRLLIFTDLDGTLLDHDSYCWRPAQPALTRLERAGIPVVISSSKTAAEITDLRARLGNQAPYIVENGAAVVVPEHYFEPGPEQLVHFGANHAELLETLVQLRDQGYAFRGFTDMTVEELAGITGLPPRLARLARQRSGTEPLLWHDSSERLDEFRAQLQRRGLRLVAGGRFLHVMGAFDKADGVRWLSERFQRQHPGEHWLTVALGDGPNDSDMLAAVDCPVIIRGARSDEITLAPDCPVMRSNARGPAGWNECVTQILNEHGY</sequence>
<dbReference type="EMBL" id="FOUE01000002">
    <property type="protein sequence ID" value="SFM15882.1"/>
    <property type="molecule type" value="Genomic_DNA"/>
</dbReference>
<dbReference type="GO" id="GO:0050531">
    <property type="term" value="F:mannosyl-3-phosphoglycerate phosphatase activity"/>
    <property type="evidence" value="ECO:0007669"/>
    <property type="project" value="InterPro"/>
</dbReference>
<evidence type="ECO:0000313" key="4">
    <source>
        <dbReference type="EMBL" id="SFM15882.1"/>
    </source>
</evidence>
<dbReference type="PANTHER" id="PTHR10000:SF8">
    <property type="entry name" value="HAD SUPERFAMILY HYDROLASE-LIKE, TYPE 3"/>
    <property type="match status" value="1"/>
</dbReference>
<reference evidence="5" key="1">
    <citation type="submission" date="2016-10" db="EMBL/GenBank/DDBJ databases">
        <authorList>
            <person name="Varghese N."/>
            <person name="Submissions S."/>
        </authorList>
    </citation>
    <scope>NUCLEOTIDE SEQUENCE [LARGE SCALE GENOMIC DNA]</scope>
    <source>
        <strain evidence="5">CGMCC 1.7061</strain>
    </source>
</reference>
<dbReference type="PANTHER" id="PTHR10000">
    <property type="entry name" value="PHOSPHOSERINE PHOSPHATASE"/>
    <property type="match status" value="1"/>
</dbReference>
<dbReference type="InterPro" id="IPR006379">
    <property type="entry name" value="HAD-SF_hydro_IIB"/>
</dbReference>
<name>A0A1I4NK03_9GAMM</name>
<keyword evidence="2" id="KW-0378">Hydrolase</keyword>
<dbReference type="InterPro" id="IPR006381">
    <property type="entry name" value="HAD-SF-IIB-MPGP"/>
</dbReference>
<dbReference type="GO" id="GO:0005829">
    <property type="term" value="C:cytosol"/>
    <property type="evidence" value="ECO:0007669"/>
    <property type="project" value="TreeGrafter"/>
</dbReference>
<gene>
    <name evidence="4" type="ORF">SAMN04487963_1456</name>
</gene>
<proteinExistence type="predicted"/>
<organism evidence="4 5">
    <name type="scientific">Marinobacter zhejiangensis</name>
    <dbReference type="NCBI Taxonomy" id="488535"/>
    <lineage>
        <taxon>Bacteria</taxon>
        <taxon>Pseudomonadati</taxon>
        <taxon>Pseudomonadota</taxon>
        <taxon>Gammaproteobacteria</taxon>
        <taxon>Pseudomonadales</taxon>
        <taxon>Marinobacteraceae</taxon>
        <taxon>Marinobacter</taxon>
    </lineage>
</organism>
<dbReference type="GO" id="GO:0051479">
    <property type="term" value="P:mannosylglycerate biosynthetic process"/>
    <property type="evidence" value="ECO:0007669"/>
    <property type="project" value="InterPro"/>
</dbReference>
<dbReference type="RefSeq" id="WP_092021255.1">
    <property type="nucleotide sequence ID" value="NZ_FOUE01000002.1"/>
</dbReference>
<keyword evidence="3" id="KW-0460">Magnesium</keyword>
<dbReference type="SFLD" id="SFLDS00003">
    <property type="entry name" value="Haloacid_Dehalogenase"/>
    <property type="match status" value="1"/>
</dbReference>
<keyword evidence="1" id="KW-0479">Metal-binding</keyword>
<dbReference type="NCBIfam" id="TIGR01484">
    <property type="entry name" value="HAD-SF-IIB"/>
    <property type="match status" value="1"/>
</dbReference>
<dbReference type="Gene3D" id="3.30.980.20">
    <property type="entry name" value="Putative mannosyl-3-phosphoglycerate phosphatase, domain 2"/>
    <property type="match status" value="1"/>
</dbReference>
<evidence type="ECO:0000256" key="2">
    <source>
        <dbReference type="ARBA" id="ARBA00022801"/>
    </source>
</evidence>
<dbReference type="OrthoDB" id="193379at2"/>
<dbReference type="SFLD" id="SFLDG01140">
    <property type="entry name" value="C2.B:_Phosphomannomutase_and_P"/>
    <property type="match status" value="1"/>
</dbReference>
<keyword evidence="5" id="KW-1185">Reference proteome</keyword>
<evidence type="ECO:0000256" key="1">
    <source>
        <dbReference type="ARBA" id="ARBA00022723"/>
    </source>
</evidence>
<protein>
    <submittedName>
        <fullName evidence="4">Mannosyl-3-phosphoglycerate phosphatase</fullName>
    </submittedName>
</protein>
<dbReference type="Proteomes" id="UP000198519">
    <property type="component" value="Unassembled WGS sequence"/>
</dbReference>
<dbReference type="Pfam" id="PF08282">
    <property type="entry name" value="Hydrolase_3"/>
    <property type="match status" value="1"/>
</dbReference>
<dbReference type="InterPro" id="IPR036412">
    <property type="entry name" value="HAD-like_sf"/>
</dbReference>
<dbReference type="AlphaFoldDB" id="A0A1I4NK03"/>
<dbReference type="InterPro" id="IPR023214">
    <property type="entry name" value="HAD_sf"/>
</dbReference>